<evidence type="ECO:0000313" key="3">
    <source>
        <dbReference type="Proteomes" id="UP000304912"/>
    </source>
</evidence>
<dbReference type="EMBL" id="CP039852">
    <property type="protein sequence ID" value="QCZ92145.1"/>
    <property type="molecule type" value="Genomic_DNA"/>
</dbReference>
<dbReference type="OrthoDB" id="5625293at2"/>
<reference evidence="2 3" key="1">
    <citation type="submission" date="2019-04" db="EMBL/GenBank/DDBJ databases">
        <title>Salinimonas iocasae sp. nov., a halophilic bacterium isolated from the outer tube casing of tubeworms in Okinawa Trough.</title>
        <authorList>
            <person name="Zhang H."/>
            <person name="Wang H."/>
            <person name="Li C."/>
        </authorList>
    </citation>
    <scope>NUCLEOTIDE SEQUENCE [LARGE SCALE GENOMIC DNA]</scope>
    <source>
        <strain evidence="2 3">KX18D6</strain>
    </source>
</reference>
<evidence type="ECO:0000313" key="2">
    <source>
        <dbReference type="EMBL" id="QCZ92145.1"/>
    </source>
</evidence>
<dbReference type="KEGG" id="salk:FBQ74_01040"/>
<dbReference type="InterPro" id="IPR025711">
    <property type="entry name" value="PepSY"/>
</dbReference>
<organism evidence="2 3">
    <name type="scientific">Salinimonas iocasae</name>
    <dbReference type="NCBI Taxonomy" id="2572577"/>
    <lineage>
        <taxon>Bacteria</taxon>
        <taxon>Pseudomonadati</taxon>
        <taxon>Pseudomonadota</taxon>
        <taxon>Gammaproteobacteria</taxon>
        <taxon>Alteromonadales</taxon>
        <taxon>Alteromonadaceae</taxon>
        <taxon>Alteromonas/Salinimonas group</taxon>
        <taxon>Salinimonas</taxon>
    </lineage>
</organism>
<dbReference type="RefSeq" id="WP_139754908.1">
    <property type="nucleotide sequence ID" value="NZ_CP039852.1"/>
</dbReference>
<gene>
    <name evidence="2" type="ORF">FBQ74_01040</name>
</gene>
<feature type="domain" description="PepSY" evidence="1">
    <location>
        <begin position="8"/>
        <end position="90"/>
    </location>
</feature>
<dbReference type="PROSITE" id="PS51257">
    <property type="entry name" value="PROKAR_LIPOPROTEIN"/>
    <property type="match status" value="1"/>
</dbReference>
<proteinExistence type="predicted"/>
<accession>A0A5B7Y9S4</accession>
<evidence type="ECO:0000259" key="1">
    <source>
        <dbReference type="Pfam" id="PF13670"/>
    </source>
</evidence>
<dbReference type="Pfam" id="PF13670">
    <property type="entry name" value="PepSY_2"/>
    <property type="match status" value="1"/>
</dbReference>
<dbReference type="Proteomes" id="UP000304912">
    <property type="component" value="Chromosome"/>
</dbReference>
<keyword evidence="3" id="KW-1185">Reference proteome</keyword>
<dbReference type="AlphaFoldDB" id="A0A5B7Y9S4"/>
<name>A0A5B7Y9S4_9ALTE</name>
<sequence length="92" mass="10164">MKKLCSLALVGAAITLGGCGVSSDPQCTTQAKDTWMDENEFQNQLKDEGYTIDKFEVTDGQCYEIYGKDANGKNVEIYFNPVNGEVVKEEND</sequence>
<protein>
    <submittedName>
        <fullName evidence="2">PepSY domain-containing protein</fullName>
    </submittedName>
</protein>